<dbReference type="Gene3D" id="1.10.3720.10">
    <property type="entry name" value="MetI-like"/>
    <property type="match status" value="1"/>
</dbReference>
<dbReference type="PROSITE" id="PS50928">
    <property type="entry name" value="ABC_TM1"/>
    <property type="match status" value="1"/>
</dbReference>
<feature type="transmembrane region" description="Helical" evidence="7">
    <location>
        <begin position="20"/>
        <end position="41"/>
    </location>
</feature>
<keyword evidence="5 7" id="KW-1133">Transmembrane helix</keyword>
<reference evidence="9 10" key="1">
    <citation type="submission" date="2021-01" db="EMBL/GenBank/DDBJ databases">
        <title>Isolation and description of Catonella massiliensis sp. nov., a novel Catonella species, isolated from a stable periodontitis subject.</title>
        <authorList>
            <person name="Antezack A."/>
            <person name="Boxberger M."/>
            <person name="La Scola B."/>
            <person name="Monnet-Corti V."/>
        </authorList>
    </citation>
    <scope>NUCLEOTIDE SEQUENCE [LARGE SCALE GENOMIC DNA]</scope>
    <source>
        <strain evidence="9 10">Marseille-Q4567</strain>
    </source>
</reference>
<evidence type="ECO:0000256" key="5">
    <source>
        <dbReference type="ARBA" id="ARBA00022989"/>
    </source>
</evidence>
<feature type="transmembrane region" description="Helical" evidence="7">
    <location>
        <begin position="147"/>
        <end position="169"/>
    </location>
</feature>
<dbReference type="EMBL" id="JAEPRJ010000001">
    <property type="protein sequence ID" value="MBK5898559.1"/>
    <property type="molecule type" value="Genomic_DNA"/>
</dbReference>
<evidence type="ECO:0000259" key="8">
    <source>
        <dbReference type="PROSITE" id="PS50928"/>
    </source>
</evidence>
<dbReference type="SUPFAM" id="SSF161098">
    <property type="entry name" value="MetI-like"/>
    <property type="match status" value="1"/>
</dbReference>
<proteinExistence type="inferred from homology"/>
<gene>
    <name evidence="9" type="ORF">JJN12_12325</name>
</gene>
<comment type="similarity">
    <text evidence="7">Belongs to the binding-protein-dependent transport system permease family.</text>
</comment>
<dbReference type="Proteomes" id="UP000604730">
    <property type="component" value="Unassembled WGS sequence"/>
</dbReference>
<dbReference type="InterPro" id="IPR000515">
    <property type="entry name" value="MetI-like"/>
</dbReference>
<evidence type="ECO:0000256" key="2">
    <source>
        <dbReference type="ARBA" id="ARBA00022448"/>
    </source>
</evidence>
<sequence length="284" mass="31726">MKKNLEDSSGAVTKSGWKTVISIILIIYSLITVFLVGETIASSFKTKIELVDNLIGLPKEPTLANYFTVFVKEGFGRYIMNSISLVAISLILLIIVSSMLAYGMAQYTFKGKKFLQAYFLIGLMMPVQLSILPLYLMLSRLKMTNSFLGLALLYAANLSFSFLVFNQFFLQLPQAMIESAHMDGASDMCIFWKIVVPISKPVFSTVGLLQFVTIWNDFFLPMVFLPKKNAHTLTLAIYSYTGNFLKNWDKIFAAATIALVPILIIYFLFSEQIVAGLTAGSTKE</sequence>
<dbReference type="InterPro" id="IPR035906">
    <property type="entry name" value="MetI-like_sf"/>
</dbReference>
<dbReference type="CDD" id="cd06261">
    <property type="entry name" value="TM_PBP2"/>
    <property type="match status" value="1"/>
</dbReference>
<evidence type="ECO:0000313" key="10">
    <source>
        <dbReference type="Proteomes" id="UP000604730"/>
    </source>
</evidence>
<protein>
    <submittedName>
        <fullName evidence="9">Carbohydrate ABC transporter permease</fullName>
    </submittedName>
</protein>
<evidence type="ECO:0000313" key="9">
    <source>
        <dbReference type="EMBL" id="MBK5898559.1"/>
    </source>
</evidence>
<name>A0ABS1J3T9_9FIRM</name>
<feature type="transmembrane region" description="Helical" evidence="7">
    <location>
        <begin position="78"/>
        <end position="102"/>
    </location>
</feature>
<organism evidence="9 10">
    <name type="scientific">Catonella massiliensis</name>
    <dbReference type="NCBI Taxonomy" id="2799636"/>
    <lineage>
        <taxon>Bacteria</taxon>
        <taxon>Bacillati</taxon>
        <taxon>Bacillota</taxon>
        <taxon>Clostridia</taxon>
        <taxon>Lachnospirales</taxon>
        <taxon>Lachnospiraceae</taxon>
        <taxon>Catonella</taxon>
    </lineage>
</organism>
<comment type="caution">
    <text evidence="9">The sequence shown here is derived from an EMBL/GenBank/DDBJ whole genome shotgun (WGS) entry which is preliminary data.</text>
</comment>
<feature type="transmembrane region" description="Helical" evidence="7">
    <location>
        <begin position="190"/>
        <end position="215"/>
    </location>
</feature>
<feature type="transmembrane region" description="Helical" evidence="7">
    <location>
        <begin position="251"/>
        <end position="269"/>
    </location>
</feature>
<comment type="subcellular location">
    <subcellularLocation>
        <location evidence="1 7">Cell membrane</location>
        <topology evidence="1 7">Multi-pass membrane protein</topology>
    </subcellularLocation>
</comment>
<keyword evidence="4 7" id="KW-0812">Transmembrane</keyword>
<dbReference type="Pfam" id="PF00528">
    <property type="entry name" value="BPD_transp_1"/>
    <property type="match status" value="1"/>
</dbReference>
<evidence type="ECO:0000256" key="6">
    <source>
        <dbReference type="ARBA" id="ARBA00023136"/>
    </source>
</evidence>
<accession>A0ABS1J3T9</accession>
<evidence type="ECO:0000256" key="7">
    <source>
        <dbReference type="RuleBase" id="RU363032"/>
    </source>
</evidence>
<dbReference type="PANTHER" id="PTHR43744">
    <property type="entry name" value="ABC TRANSPORTER PERMEASE PROTEIN MG189-RELATED-RELATED"/>
    <property type="match status" value="1"/>
</dbReference>
<dbReference type="PANTHER" id="PTHR43744:SF12">
    <property type="entry name" value="ABC TRANSPORTER PERMEASE PROTEIN MG189-RELATED"/>
    <property type="match status" value="1"/>
</dbReference>
<evidence type="ECO:0000256" key="4">
    <source>
        <dbReference type="ARBA" id="ARBA00022692"/>
    </source>
</evidence>
<keyword evidence="10" id="KW-1185">Reference proteome</keyword>
<feature type="domain" description="ABC transmembrane type-1" evidence="8">
    <location>
        <begin position="79"/>
        <end position="269"/>
    </location>
</feature>
<keyword evidence="3" id="KW-1003">Cell membrane</keyword>
<evidence type="ECO:0000256" key="3">
    <source>
        <dbReference type="ARBA" id="ARBA00022475"/>
    </source>
</evidence>
<keyword evidence="2 7" id="KW-0813">Transport</keyword>
<feature type="transmembrane region" description="Helical" evidence="7">
    <location>
        <begin position="114"/>
        <end position="135"/>
    </location>
</feature>
<keyword evidence="6 7" id="KW-0472">Membrane</keyword>
<evidence type="ECO:0000256" key="1">
    <source>
        <dbReference type="ARBA" id="ARBA00004651"/>
    </source>
</evidence>
<dbReference type="RefSeq" id="WP_208429970.1">
    <property type="nucleotide sequence ID" value="NZ_JAEPRJ010000001.1"/>
</dbReference>